<gene>
    <name evidence="2" type="ORF">BDY21DRAFT_321916</name>
</gene>
<dbReference type="GO" id="GO:0006355">
    <property type="term" value="P:regulation of DNA-templated transcription"/>
    <property type="evidence" value="ECO:0007669"/>
    <property type="project" value="InterPro"/>
</dbReference>
<dbReference type="OrthoDB" id="1714508at2759"/>
<dbReference type="GO" id="GO:0005634">
    <property type="term" value="C:nucleus"/>
    <property type="evidence" value="ECO:0007669"/>
    <property type="project" value="TreeGrafter"/>
</dbReference>
<feature type="compositionally biased region" description="Basic and acidic residues" evidence="1">
    <location>
        <begin position="262"/>
        <end position="296"/>
    </location>
</feature>
<accession>A0A6A6NYU4</accession>
<organism evidence="2 3">
    <name type="scientific">Lineolata rhizophorae</name>
    <dbReference type="NCBI Taxonomy" id="578093"/>
    <lineage>
        <taxon>Eukaryota</taxon>
        <taxon>Fungi</taxon>
        <taxon>Dikarya</taxon>
        <taxon>Ascomycota</taxon>
        <taxon>Pezizomycotina</taxon>
        <taxon>Dothideomycetes</taxon>
        <taxon>Dothideomycetes incertae sedis</taxon>
        <taxon>Lineolatales</taxon>
        <taxon>Lineolataceae</taxon>
        <taxon>Lineolata</taxon>
    </lineage>
</organism>
<feature type="compositionally biased region" description="Low complexity" evidence="1">
    <location>
        <begin position="75"/>
        <end position="108"/>
    </location>
</feature>
<feature type="compositionally biased region" description="Basic and acidic residues" evidence="1">
    <location>
        <begin position="231"/>
        <end position="243"/>
    </location>
</feature>
<proteinExistence type="predicted"/>
<dbReference type="Proteomes" id="UP000799766">
    <property type="component" value="Unassembled WGS sequence"/>
</dbReference>
<dbReference type="InterPro" id="IPR012479">
    <property type="entry name" value="SAP30BP"/>
</dbReference>
<feature type="compositionally biased region" description="Basic residues" evidence="1">
    <location>
        <begin position="297"/>
        <end position="309"/>
    </location>
</feature>
<feature type="region of interest" description="Disordered" evidence="1">
    <location>
        <begin position="1"/>
        <end position="145"/>
    </location>
</feature>
<evidence type="ECO:0000313" key="2">
    <source>
        <dbReference type="EMBL" id="KAF2456704.1"/>
    </source>
</evidence>
<dbReference type="EMBL" id="MU001682">
    <property type="protein sequence ID" value="KAF2456704.1"/>
    <property type="molecule type" value="Genomic_DNA"/>
</dbReference>
<keyword evidence="3" id="KW-1185">Reference proteome</keyword>
<name>A0A6A6NYU4_9PEZI</name>
<feature type="compositionally biased region" description="Polar residues" evidence="1">
    <location>
        <begin position="44"/>
        <end position="74"/>
    </location>
</feature>
<sequence length="309" mass="32449">MLGLSGYSSSEEEGSPPPQPTKQANAPPRVAEAADDKKEIAATSKPSEPSQPATTSHPSNGTAEGQNDTESMSKAQPPSATLAPPTSEPAASASPGAAATPASARDSSQSPYTAARDLTHQLTMPPVPNFAIPDSPPGSPPADATAKFDRFLALKRTGVHFNSKLANSAALRNPGLLTKLREFAGIGDDGGEEGNQYAQALPQGLGVRVEWPEWAFADRLEAAQAGVRKKREGEARAKGREGVEFVAAGQDVPGGSGKKSKGARESVPERLRKGVDEGRQKSLPKEAERRGGESGRKRARSRSRSPRRY</sequence>
<dbReference type="Pfam" id="PF07818">
    <property type="entry name" value="HCNGP"/>
    <property type="match status" value="1"/>
</dbReference>
<dbReference type="PANTHER" id="PTHR13464:SF0">
    <property type="entry name" value="SAP30-BINDING PROTEIN"/>
    <property type="match status" value="1"/>
</dbReference>
<reference evidence="2" key="1">
    <citation type="journal article" date="2020" name="Stud. Mycol.">
        <title>101 Dothideomycetes genomes: a test case for predicting lifestyles and emergence of pathogens.</title>
        <authorList>
            <person name="Haridas S."/>
            <person name="Albert R."/>
            <person name="Binder M."/>
            <person name="Bloem J."/>
            <person name="Labutti K."/>
            <person name="Salamov A."/>
            <person name="Andreopoulos B."/>
            <person name="Baker S."/>
            <person name="Barry K."/>
            <person name="Bills G."/>
            <person name="Bluhm B."/>
            <person name="Cannon C."/>
            <person name="Castanera R."/>
            <person name="Culley D."/>
            <person name="Daum C."/>
            <person name="Ezra D."/>
            <person name="Gonzalez J."/>
            <person name="Henrissat B."/>
            <person name="Kuo A."/>
            <person name="Liang C."/>
            <person name="Lipzen A."/>
            <person name="Lutzoni F."/>
            <person name="Magnuson J."/>
            <person name="Mondo S."/>
            <person name="Nolan M."/>
            <person name="Ohm R."/>
            <person name="Pangilinan J."/>
            <person name="Park H.-J."/>
            <person name="Ramirez L."/>
            <person name="Alfaro M."/>
            <person name="Sun H."/>
            <person name="Tritt A."/>
            <person name="Yoshinaga Y."/>
            <person name="Zwiers L.-H."/>
            <person name="Turgeon B."/>
            <person name="Goodwin S."/>
            <person name="Spatafora J."/>
            <person name="Crous P."/>
            <person name="Grigoriev I."/>
        </authorList>
    </citation>
    <scope>NUCLEOTIDE SEQUENCE</scope>
    <source>
        <strain evidence="2">ATCC 16933</strain>
    </source>
</reference>
<evidence type="ECO:0000313" key="3">
    <source>
        <dbReference type="Proteomes" id="UP000799766"/>
    </source>
</evidence>
<dbReference type="AlphaFoldDB" id="A0A6A6NYU4"/>
<evidence type="ECO:0000256" key="1">
    <source>
        <dbReference type="SAM" id="MobiDB-lite"/>
    </source>
</evidence>
<feature type="region of interest" description="Disordered" evidence="1">
    <location>
        <begin position="225"/>
        <end position="309"/>
    </location>
</feature>
<dbReference type="PANTHER" id="PTHR13464">
    <property type="entry name" value="TRANSCRIPTIONAL REGULATOR PROTEIN HCNGP"/>
    <property type="match status" value="1"/>
</dbReference>
<protein>
    <submittedName>
        <fullName evidence="2">HCNGP-like protein-domain-containing protein</fullName>
    </submittedName>
</protein>